<dbReference type="InterPro" id="IPR003953">
    <property type="entry name" value="FAD-dep_OxRdtase_2_FAD-bd"/>
</dbReference>
<keyword evidence="4" id="KW-0560">Oxidoreductase</keyword>
<dbReference type="InterPro" id="IPR050315">
    <property type="entry name" value="FAD-oxidoreductase_2"/>
</dbReference>
<evidence type="ECO:0000313" key="7">
    <source>
        <dbReference type="EMBL" id="MRX82714.1"/>
    </source>
</evidence>
<dbReference type="Proteomes" id="UP000438093">
    <property type="component" value="Unassembled WGS sequence"/>
</dbReference>
<accession>A0A6N7RNH8</accession>
<proteinExistence type="predicted"/>
<dbReference type="Pfam" id="PF00890">
    <property type="entry name" value="FAD_binding_2"/>
    <property type="match status" value="1"/>
</dbReference>
<dbReference type="SUPFAM" id="SSF56425">
    <property type="entry name" value="Succinate dehydrogenase/fumarate reductase flavoprotein, catalytic domain"/>
    <property type="match status" value="1"/>
</dbReference>
<dbReference type="PROSITE" id="PS51318">
    <property type="entry name" value="TAT"/>
    <property type="match status" value="1"/>
</dbReference>
<feature type="domain" description="FAD-dependent oxidoreductase 2 FAD-binding" evidence="6">
    <location>
        <begin position="84"/>
        <end position="516"/>
    </location>
</feature>
<dbReference type="AlphaFoldDB" id="A0A6N7RNH8"/>
<organism evidence="7 8">
    <name type="scientific">Eggerthella guodeyinii</name>
    <dbReference type="NCBI Taxonomy" id="2690837"/>
    <lineage>
        <taxon>Bacteria</taxon>
        <taxon>Bacillati</taxon>
        <taxon>Actinomycetota</taxon>
        <taxon>Coriobacteriia</taxon>
        <taxon>Eggerthellales</taxon>
        <taxon>Eggerthellaceae</taxon>
        <taxon>Eggerthella</taxon>
    </lineage>
</organism>
<dbReference type="Gene3D" id="3.90.700.10">
    <property type="entry name" value="Succinate dehydrogenase/fumarate reductase flavoprotein, catalytic domain"/>
    <property type="match status" value="1"/>
</dbReference>
<sequence length="539" mass="55671">MRIAGCLRTLEPSSTTDTTHRREGNIMGKHEQQNGVSRRSFLKASGATAAVAAGALLWGCAPSSAQDGASTESGIPTSWDEEADVVVVGGGGAGMSAALMAAEAGASVIVLEKGPTTGGSTALCGQAIMGVGTSVQKAAGIEDSVEEAMKYFSAIGDGRDDLVRFVVENSADAVEWLIGLGMQVPAEIGNPGLVFGGQEKERADLTAPVMRTHYAVKPDPGLWPVLQKAADAQEGIAVRTGTPVTKLVQHPDTGEVLGVLAGDGRQKAVKARKGVVLAAGGFARNAAMMHALISRYDVQTTANECDTGDGMNLGLSAGSSVGYFGMLSNVQFSKPVMPCAFIVLGPDTMEGKPPFISVNVQGERWTNERKFYSYICDDLLKQPEGRAFVLTCGDAGKAGLGRAAEQAFAGDTIVELAAAMGVDADALSATVEQWNASCAQGADAQFGRPSELYPLESGSFYAAEVKPGCACSFGGVTVDTEMRAMRAAGDEAIPRLYAAGTNSMALGRFYPTCGAAVATAITTGRRAGTNAAAETPWEE</sequence>
<gene>
    <name evidence="7" type="ORF">GJG86_09450</name>
</gene>
<dbReference type="Gene3D" id="3.50.50.60">
    <property type="entry name" value="FAD/NAD(P)-binding domain"/>
    <property type="match status" value="1"/>
</dbReference>
<dbReference type="PANTHER" id="PTHR43400">
    <property type="entry name" value="FUMARATE REDUCTASE"/>
    <property type="match status" value="1"/>
</dbReference>
<evidence type="ECO:0000256" key="1">
    <source>
        <dbReference type="ARBA" id="ARBA00001974"/>
    </source>
</evidence>
<dbReference type="InterPro" id="IPR027477">
    <property type="entry name" value="Succ_DH/fumarate_Rdtase_cat_sf"/>
</dbReference>
<reference evidence="8" key="1">
    <citation type="submission" date="2019-08" db="EMBL/GenBank/DDBJ databases">
        <title>Arthrobacter sp. nov., isolated from plateau pika and Tibetan wild ass.</title>
        <authorList>
            <person name="Ge Y."/>
        </authorList>
    </citation>
    <scope>NUCLEOTIDE SEQUENCE [LARGE SCALE GENOMIC DNA]</scope>
    <source>
        <strain evidence="8">HF-4214</strain>
    </source>
</reference>
<evidence type="ECO:0000256" key="3">
    <source>
        <dbReference type="ARBA" id="ARBA00022827"/>
    </source>
</evidence>
<name>A0A6N7RNH8_9ACTN</name>
<dbReference type="SUPFAM" id="SSF51905">
    <property type="entry name" value="FAD/NAD(P)-binding domain"/>
    <property type="match status" value="1"/>
</dbReference>
<evidence type="ECO:0000256" key="2">
    <source>
        <dbReference type="ARBA" id="ARBA00022630"/>
    </source>
</evidence>
<feature type="region of interest" description="Disordered" evidence="5">
    <location>
        <begin position="1"/>
        <end position="28"/>
    </location>
</feature>
<comment type="cofactor">
    <cofactor evidence="1">
        <name>FAD</name>
        <dbReference type="ChEBI" id="CHEBI:57692"/>
    </cofactor>
</comment>
<dbReference type="InterPro" id="IPR006311">
    <property type="entry name" value="TAT_signal"/>
</dbReference>
<evidence type="ECO:0000256" key="5">
    <source>
        <dbReference type="SAM" id="MobiDB-lite"/>
    </source>
</evidence>
<dbReference type="EMBL" id="VTFY01000007">
    <property type="protein sequence ID" value="MRX82714.1"/>
    <property type="molecule type" value="Genomic_DNA"/>
</dbReference>
<feature type="compositionally biased region" description="Basic and acidic residues" evidence="5">
    <location>
        <begin position="18"/>
        <end position="28"/>
    </location>
</feature>
<dbReference type="PANTHER" id="PTHR43400:SF10">
    <property type="entry name" value="3-OXOSTEROID 1-DEHYDROGENASE"/>
    <property type="match status" value="1"/>
</dbReference>
<evidence type="ECO:0000313" key="8">
    <source>
        <dbReference type="Proteomes" id="UP000438093"/>
    </source>
</evidence>
<dbReference type="GO" id="GO:0008202">
    <property type="term" value="P:steroid metabolic process"/>
    <property type="evidence" value="ECO:0007669"/>
    <property type="project" value="UniProtKB-ARBA"/>
</dbReference>
<dbReference type="GO" id="GO:0033765">
    <property type="term" value="F:steroid dehydrogenase activity, acting on the CH-CH group of donors"/>
    <property type="evidence" value="ECO:0007669"/>
    <property type="project" value="UniProtKB-ARBA"/>
</dbReference>
<protein>
    <submittedName>
        <fullName evidence="7">FAD-dependent oxidoreductase</fullName>
    </submittedName>
</protein>
<dbReference type="InterPro" id="IPR036188">
    <property type="entry name" value="FAD/NAD-bd_sf"/>
</dbReference>
<keyword evidence="8" id="KW-1185">Reference proteome</keyword>
<dbReference type="NCBIfam" id="TIGR01409">
    <property type="entry name" value="TAT_signal_seq"/>
    <property type="match status" value="1"/>
</dbReference>
<keyword evidence="3" id="KW-0274">FAD</keyword>
<comment type="caution">
    <text evidence="7">The sequence shown here is derived from an EMBL/GenBank/DDBJ whole genome shotgun (WGS) entry which is preliminary data.</text>
</comment>
<dbReference type="PRINTS" id="PR00411">
    <property type="entry name" value="PNDRDTASEI"/>
</dbReference>
<evidence type="ECO:0000256" key="4">
    <source>
        <dbReference type="ARBA" id="ARBA00023002"/>
    </source>
</evidence>
<keyword evidence="2" id="KW-0285">Flavoprotein</keyword>
<evidence type="ECO:0000259" key="6">
    <source>
        <dbReference type="Pfam" id="PF00890"/>
    </source>
</evidence>
<dbReference type="InterPro" id="IPR019546">
    <property type="entry name" value="TAT_signal_bac_arc"/>
</dbReference>